<evidence type="ECO:0000313" key="5">
    <source>
        <dbReference type="Proteomes" id="UP000035199"/>
    </source>
</evidence>
<dbReference type="OrthoDB" id="3625082at2"/>
<dbReference type="STRING" id="571915.CMUST_02065"/>
<evidence type="ECO:0000259" key="2">
    <source>
        <dbReference type="Pfam" id="PF08044"/>
    </source>
</evidence>
<accession>A0A0G3GYZ4</accession>
<dbReference type="PATRIC" id="fig|571915.4.peg.438"/>
<dbReference type="AlphaFoldDB" id="A0A0G3GYZ4"/>
<evidence type="ECO:0000256" key="1">
    <source>
        <dbReference type="SAM" id="MobiDB-lite"/>
    </source>
</evidence>
<dbReference type="RefSeq" id="WP_047261117.1">
    <property type="nucleotide sequence ID" value="NZ_CP011542.1"/>
</dbReference>
<feature type="region of interest" description="Disordered" evidence="1">
    <location>
        <begin position="97"/>
        <end position="117"/>
    </location>
</feature>
<organism evidence="4 5">
    <name type="scientific">Corynebacterium mustelae</name>
    <dbReference type="NCBI Taxonomy" id="571915"/>
    <lineage>
        <taxon>Bacteria</taxon>
        <taxon>Bacillati</taxon>
        <taxon>Actinomycetota</taxon>
        <taxon>Actinomycetes</taxon>
        <taxon>Mycobacteriales</taxon>
        <taxon>Corynebacteriaceae</taxon>
        <taxon>Corynebacterium</taxon>
    </lineage>
</organism>
<keyword evidence="5" id="KW-1185">Reference proteome</keyword>
<dbReference type="KEGG" id="cmv:CMUST_02065"/>
<reference evidence="5" key="2">
    <citation type="submission" date="2015-05" db="EMBL/GenBank/DDBJ databases">
        <title>Complete genome sequence of Corynebacterium mustelae DSM 45274, isolated from various tissues of a male ferret with lethal sepsis.</title>
        <authorList>
            <person name="Ruckert C."/>
            <person name="Albersmeier A."/>
            <person name="Winkler A."/>
            <person name="Tauch A."/>
        </authorList>
    </citation>
    <scope>NUCLEOTIDE SEQUENCE [LARGE SCALE GENOMIC DNA]</scope>
    <source>
        <strain evidence="5">DSM 45274</strain>
    </source>
</reference>
<feature type="domain" description="DUF1707" evidence="2">
    <location>
        <begin position="9"/>
        <end position="60"/>
    </location>
</feature>
<dbReference type="Pfam" id="PF08044">
    <property type="entry name" value="DUF1707"/>
    <property type="match status" value="1"/>
</dbReference>
<gene>
    <name evidence="4" type="ORF">CMUST_02065</name>
</gene>
<dbReference type="PANTHER" id="PTHR40763:SF5">
    <property type="entry name" value="MEMBRANE PROTEIN"/>
    <property type="match status" value="1"/>
</dbReference>
<dbReference type="InterPro" id="IPR024425">
    <property type="entry name" value="LiaF-like_C"/>
</dbReference>
<dbReference type="EMBL" id="CP011542">
    <property type="protein sequence ID" value="AKK04758.1"/>
    <property type="molecule type" value="Genomic_DNA"/>
</dbReference>
<proteinExistence type="predicted"/>
<protein>
    <submittedName>
        <fullName evidence="4">Putative DUF1707 family protein/predicted membrane protein (DUF2154)</fullName>
    </submittedName>
</protein>
<sequence>MSDSNAPRTRASSFQRTTVSNALRFAFDDGQLDFAEYTTRNEKALQATYRDELPTLTADLDLGPGLPKVSDARYLESVSQRFQLPIMPDQMHTIHSGTLEPRANSQPATPTPPSQSMATHVTNIVGNLLAPQGASKTGKTLSIFAENSRSGSWVCAREHTVVSAFGESVIDLTTAQFESPVTNLTALSLLGEITIIVPDTFQIKQDVVAILGEAKIKDSGKVRPMSTIQDPDAPTLVISGLAALGTVKIKRVPSRRN</sequence>
<name>A0A0G3GYZ4_9CORY</name>
<evidence type="ECO:0000259" key="3">
    <source>
        <dbReference type="Pfam" id="PF09922"/>
    </source>
</evidence>
<dbReference type="Proteomes" id="UP000035199">
    <property type="component" value="Chromosome"/>
</dbReference>
<dbReference type="Pfam" id="PF09922">
    <property type="entry name" value="LiaF-like_C"/>
    <property type="match status" value="1"/>
</dbReference>
<reference evidence="4 5" key="1">
    <citation type="journal article" date="2015" name="Genome Announc.">
        <title>Complete Genome Sequence of the Type Strain Corynebacterium mustelae DSM 45274, Isolated from Various Tissues of a Male Ferret with Lethal Sepsis.</title>
        <authorList>
            <person name="Ruckert C."/>
            <person name="Eimer J."/>
            <person name="Winkler A."/>
            <person name="Tauch A."/>
        </authorList>
    </citation>
    <scope>NUCLEOTIDE SEQUENCE [LARGE SCALE GENOMIC DNA]</scope>
    <source>
        <strain evidence="4 5">DSM 45274</strain>
    </source>
</reference>
<evidence type="ECO:0000313" key="4">
    <source>
        <dbReference type="EMBL" id="AKK04758.1"/>
    </source>
</evidence>
<dbReference type="PANTHER" id="PTHR40763">
    <property type="entry name" value="MEMBRANE PROTEIN-RELATED"/>
    <property type="match status" value="1"/>
</dbReference>
<dbReference type="InterPro" id="IPR012551">
    <property type="entry name" value="DUF1707_SHOCT-like"/>
</dbReference>
<feature type="domain" description="Cell wall-active antibiotics response LiaF-like C-terminal" evidence="3">
    <location>
        <begin position="159"/>
        <end position="221"/>
    </location>
</feature>